<evidence type="ECO:0000256" key="2">
    <source>
        <dbReference type="ARBA" id="ARBA00004496"/>
    </source>
</evidence>
<evidence type="ECO:0000313" key="16">
    <source>
        <dbReference type="Proteomes" id="UP000245699"/>
    </source>
</evidence>
<evidence type="ECO:0000259" key="14">
    <source>
        <dbReference type="Pfam" id="PF04153"/>
    </source>
</evidence>
<feature type="region of interest" description="Disordered" evidence="12">
    <location>
        <begin position="240"/>
        <end position="269"/>
    </location>
</feature>
<evidence type="ECO:0000256" key="8">
    <source>
        <dbReference type="ARBA" id="ARBA00023163"/>
    </source>
</evidence>
<feature type="domain" description="NOT2/NOT3/NOT5 C-terminal" evidence="14">
    <location>
        <begin position="523"/>
        <end position="649"/>
    </location>
</feature>
<evidence type="ECO:0000256" key="5">
    <source>
        <dbReference type="ARBA" id="ARBA00022491"/>
    </source>
</evidence>
<evidence type="ECO:0000256" key="9">
    <source>
        <dbReference type="ARBA" id="ARBA00023242"/>
    </source>
</evidence>
<dbReference type="InterPro" id="IPR038635">
    <property type="entry name" value="CCR4-NOT_su2/3/5_C_sf"/>
</dbReference>
<keyword evidence="7 10" id="KW-0805">Transcription regulation</keyword>
<evidence type="ECO:0000256" key="7">
    <source>
        <dbReference type="ARBA" id="ARBA00023015"/>
    </source>
</evidence>
<evidence type="ECO:0000256" key="3">
    <source>
        <dbReference type="ARBA" id="ARBA00007682"/>
    </source>
</evidence>
<keyword evidence="10" id="KW-0010">Activator</keyword>
<evidence type="ECO:0000313" key="15">
    <source>
        <dbReference type="EMBL" id="PVU85577.1"/>
    </source>
</evidence>
<dbReference type="PIRSF" id="PIRSF005290">
    <property type="entry name" value="NOT_su_3_5"/>
    <property type="match status" value="1"/>
</dbReference>
<dbReference type="OrthoDB" id="293823at2759"/>
<sequence length="650" mass="75134">MSRKLQAEIDRVFKKVAEGIDDFEIFCEKVQNATSTSQKEKYEADLKKEIKKLQRLRDQIKVWIQNSEIKDKHDLIHHRKLIEKQMEKFKAIEKEMKTKAYSKEGLSQSTKLDPKERQKQEIFNWLVEMIDKLSTQIDVYEVESEQIKSTLTKKKKDSSKLERIKGLALRIERHKHHILSLERIQRLFENESLSIDQIQNIQDDVSYYVDNNDDDDFGEDESIYDELDLDNEDIFINPLDENSESEIENLESNDKIPLRETGNGQETEIRSSSLIQKVNNSLKSSISLPSSQADQRNPWKDGKDNVLNVQKQLDSITSPSLMSVAPISLTPNIITAPAPTQALAQPWAAVAGLGRAANTSSVSSTQQNTINVLSKNVPAAQPQTSTAITSSQSITSSTATLQPKIDQKVLTSNAVSIEGYTSNKDNTLQDNKSVHGIKHEKSKKEAVGVDAEIVKKNTTVQNEKDQKVIQVQNDDTLTSSIFSDEDVPEPLMKMYNFYKKTKENYLPLSKDSVYRKNMMDMSLKTIPTSTDQERPKQYVPQKPVSTPSYYPQAPLPLLSEKSTYLHLGLDTLFFIFYYQKNTYQQFLAAKELKRQSWRYHKKYLTWFQRFEEPSEINDEYEEGSYLYFDYDSSWCQRKKQNFRFEYQFLE</sequence>
<feature type="domain" description="CCR4-Not complex component Not N-terminal" evidence="13">
    <location>
        <begin position="2"/>
        <end position="230"/>
    </location>
</feature>
<comment type="subcellular location">
    <subcellularLocation>
        <location evidence="2 10">Cytoplasm</location>
    </subcellularLocation>
    <subcellularLocation>
        <location evidence="1 10">Nucleus</location>
    </subcellularLocation>
</comment>
<keyword evidence="11" id="KW-0175">Coiled coil</keyword>
<evidence type="ECO:0000256" key="4">
    <source>
        <dbReference type="ARBA" id="ARBA00022490"/>
    </source>
</evidence>
<dbReference type="Gene3D" id="2.30.30.1020">
    <property type="entry name" value="CCR4-NOT complex subunit 2/3/5, C-terminal domain"/>
    <property type="match status" value="1"/>
</dbReference>
<dbReference type="PANTHER" id="PTHR23326">
    <property type="entry name" value="CCR4 NOT-RELATED"/>
    <property type="match status" value="1"/>
</dbReference>
<protein>
    <recommendedName>
        <fullName evidence="10">General negative regulator of transcription subunit</fullName>
    </recommendedName>
</protein>
<evidence type="ECO:0000256" key="6">
    <source>
        <dbReference type="ARBA" id="ARBA00022553"/>
    </source>
</evidence>
<dbReference type="Pfam" id="PF04153">
    <property type="entry name" value="NOT2_3_5_C"/>
    <property type="match status" value="1"/>
</dbReference>
<evidence type="ECO:0000256" key="10">
    <source>
        <dbReference type="PIRNR" id="PIRNR005290"/>
    </source>
</evidence>
<keyword evidence="6" id="KW-0597">Phosphoprotein</keyword>
<proteinExistence type="inferred from homology"/>
<dbReference type="AlphaFoldDB" id="A0A2T9XZT4"/>
<keyword evidence="4 10" id="KW-0963">Cytoplasm</keyword>
<dbReference type="EMBL" id="MBFT01001069">
    <property type="protein sequence ID" value="PVU85577.1"/>
    <property type="molecule type" value="Genomic_DNA"/>
</dbReference>
<dbReference type="STRING" id="61424.A0A2T9XZT4"/>
<keyword evidence="8 10" id="KW-0804">Transcription</keyword>
<comment type="similarity">
    <text evidence="3 10">Belongs to the CNOT2/3/5 family.</text>
</comment>
<evidence type="ECO:0000256" key="12">
    <source>
        <dbReference type="SAM" id="MobiDB-lite"/>
    </source>
</evidence>
<dbReference type="GO" id="GO:0006355">
    <property type="term" value="P:regulation of DNA-templated transcription"/>
    <property type="evidence" value="ECO:0007669"/>
    <property type="project" value="InterPro"/>
</dbReference>
<dbReference type="GO" id="GO:0030015">
    <property type="term" value="C:CCR4-NOT core complex"/>
    <property type="evidence" value="ECO:0007669"/>
    <property type="project" value="UniProtKB-UniRule"/>
</dbReference>
<dbReference type="GO" id="GO:0000932">
    <property type="term" value="C:P-body"/>
    <property type="evidence" value="ECO:0007669"/>
    <property type="project" value="UniProtKB-UniRule"/>
</dbReference>
<reference evidence="15 16" key="1">
    <citation type="journal article" date="2018" name="MBio">
        <title>Comparative Genomics Reveals the Core Gene Toolbox for the Fungus-Insect Symbiosis.</title>
        <authorList>
            <person name="Wang Y."/>
            <person name="Stata M."/>
            <person name="Wang W."/>
            <person name="Stajich J.E."/>
            <person name="White M.M."/>
            <person name="Moncalvo J.M."/>
        </authorList>
    </citation>
    <scope>NUCLEOTIDE SEQUENCE [LARGE SCALE GENOMIC DNA]</scope>
    <source>
        <strain evidence="15 16">AUS-77-4</strain>
    </source>
</reference>
<dbReference type="Proteomes" id="UP000245699">
    <property type="component" value="Unassembled WGS sequence"/>
</dbReference>
<organism evidence="15 16">
    <name type="scientific">Furculomyces boomerangus</name>
    <dbReference type="NCBI Taxonomy" id="61424"/>
    <lineage>
        <taxon>Eukaryota</taxon>
        <taxon>Fungi</taxon>
        <taxon>Fungi incertae sedis</taxon>
        <taxon>Zoopagomycota</taxon>
        <taxon>Kickxellomycotina</taxon>
        <taxon>Harpellomycetes</taxon>
        <taxon>Harpellales</taxon>
        <taxon>Harpellaceae</taxon>
        <taxon>Furculomyces</taxon>
    </lineage>
</organism>
<dbReference type="GO" id="GO:0000289">
    <property type="term" value="P:nuclear-transcribed mRNA poly(A) tail shortening"/>
    <property type="evidence" value="ECO:0007669"/>
    <property type="project" value="UniProtKB-ARBA"/>
</dbReference>
<keyword evidence="16" id="KW-1185">Reference proteome</keyword>
<dbReference type="InterPro" id="IPR012270">
    <property type="entry name" value="CCR4-NOT_su3/5"/>
</dbReference>
<accession>A0A2T9XZT4</accession>
<evidence type="ECO:0000256" key="1">
    <source>
        <dbReference type="ARBA" id="ARBA00004123"/>
    </source>
</evidence>
<keyword evidence="9 10" id="KW-0539">Nucleus</keyword>
<name>A0A2T9XZT4_9FUNG</name>
<dbReference type="InterPro" id="IPR040168">
    <property type="entry name" value="Not2/3/5"/>
</dbReference>
<evidence type="ECO:0000259" key="13">
    <source>
        <dbReference type="Pfam" id="PF04065"/>
    </source>
</evidence>
<gene>
    <name evidence="15" type="ORF">BB559_006939</name>
</gene>
<comment type="function">
    <text evidence="10">Acts as component of the CCR4-NOT core complex, which in the nucleus seems to be a general transcription factor, and in the cytoplasm the major mRNA deadenylase involved in mRNA turnover. The NOT protein subcomplex negatively regulates the basal and activated transcription of many genes. Preferentially affects TC-type TATA element-dependent transcription. Could directly or indirectly inhibit component(s) of the general transcription machinery.</text>
</comment>
<dbReference type="InterPro" id="IPR007282">
    <property type="entry name" value="NOT2/3/5_C"/>
</dbReference>
<comment type="caution">
    <text evidence="15">The sequence shown here is derived from an EMBL/GenBank/DDBJ whole genome shotgun (WGS) entry which is preliminary data.</text>
</comment>
<dbReference type="Pfam" id="PF04065">
    <property type="entry name" value="Not3"/>
    <property type="match status" value="1"/>
</dbReference>
<dbReference type="InterPro" id="IPR007207">
    <property type="entry name" value="Not_N"/>
</dbReference>
<evidence type="ECO:0000256" key="11">
    <source>
        <dbReference type="SAM" id="Coils"/>
    </source>
</evidence>
<feature type="compositionally biased region" description="Acidic residues" evidence="12">
    <location>
        <begin position="241"/>
        <end position="251"/>
    </location>
</feature>
<dbReference type="GO" id="GO:0005634">
    <property type="term" value="C:nucleus"/>
    <property type="evidence" value="ECO:0007669"/>
    <property type="project" value="UniProtKB-SubCell"/>
</dbReference>
<keyword evidence="5 10" id="KW-0678">Repressor</keyword>
<feature type="coiled-coil region" evidence="11">
    <location>
        <begin position="39"/>
        <end position="66"/>
    </location>
</feature>